<dbReference type="RefSeq" id="XP_022404058.1">
    <property type="nucleotide sequence ID" value="XM_022539795.1"/>
</dbReference>
<reference evidence="3" key="1">
    <citation type="journal article" date="2017" name="Genome Biol.">
        <title>Comparative genomics reveals high biological diversity and specific adaptations in the industrially and medically important fungal genus Aspergillus.</title>
        <authorList>
            <person name="de Vries R.P."/>
            <person name="Riley R."/>
            <person name="Wiebenga A."/>
            <person name="Aguilar-Osorio G."/>
            <person name="Amillis S."/>
            <person name="Uchima C.A."/>
            <person name="Anderluh G."/>
            <person name="Asadollahi M."/>
            <person name="Askin M."/>
            <person name="Barry K."/>
            <person name="Battaglia E."/>
            <person name="Bayram O."/>
            <person name="Benocci T."/>
            <person name="Braus-Stromeyer S.A."/>
            <person name="Caldana C."/>
            <person name="Canovas D."/>
            <person name="Cerqueira G.C."/>
            <person name="Chen F."/>
            <person name="Chen W."/>
            <person name="Choi C."/>
            <person name="Clum A."/>
            <person name="Dos Santos R.A."/>
            <person name="Damasio A.R."/>
            <person name="Diallinas G."/>
            <person name="Emri T."/>
            <person name="Fekete E."/>
            <person name="Flipphi M."/>
            <person name="Freyberg S."/>
            <person name="Gallo A."/>
            <person name="Gournas C."/>
            <person name="Habgood R."/>
            <person name="Hainaut M."/>
            <person name="Harispe M.L."/>
            <person name="Henrissat B."/>
            <person name="Hilden K.S."/>
            <person name="Hope R."/>
            <person name="Hossain A."/>
            <person name="Karabika E."/>
            <person name="Karaffa L."/>
            <person name="Karanyi Z."/>
            <person name="Krasevec N."/>
            <person name="Kuo A."/>
            <person name="Kusch H."/>
            <person name="LaButti K."/>
            <person name="Lagendijk E.L."/>
            <person name="Lapidus A."/>
            <person name="Levasseur A."/>
            <person name="Lindquist E."/>
            <person name="Lipzen A."/>
            <person name="Logrieco A.F."/>
            <person name="MacCabe A."/>
            <person name="Maekelae M.R."/>
            <person name="Malavazi I."/>
            <person name="Melin P."/>
            <person name="Meyer V."/>
            <person name="Mielnichuk N."/>
            <person name="Miskei M."/>
            <person name="Molnar A.P."/>
            <person name="Mule G."/>
            <person name="Ngan C.Y."/>
            <person name="Orejas M."/>
            <person name="Orosz E."/>
            <person name="Ouedraogo J.P."/>
            <person name="Overkamp K.M."/>
            <person name="Park H.-S."/>
            <person name="Perrone G."/>
            <person name="Piumi F."/>
            <person name="Punt P.J."/>
            <person name="Ram A.F."/>
            <person name="Ramon A."/>
            <person name="Rauscher S."/>
            <person name="Record E."/>
            <person name="Riano-Pachon D.M."/>
            <person name="Robert V."/>
            <person name="Roehrig J."/>
            <person name="Ruller R."/>
            <person name="Salamov A."/>
            <person name="Salih N.S."/>
            <person name="Samson R.A."/>
            <person name="Sandor E."/>
            <person name="Sanguinetti M."/>
            <person name="Schuetze T."/>
            <person name="Sepcic K."/>
            <person name="Shelest E."/>
            <person name="Sherlock G."/>
            <person name="Sophianopoulou V."/>
            <person name="Squina F.M."/>
            <person name="Sun H."/>
            <person name="Susca A."/>
            <person name="Todd R.B."/>
            <person name="Tsang A."/>
            <person name="Unkles S.E."/>
            <person name="van de Wiele N."/>
            <person name="van Rossen-Uffink D."/>
            <person name="Oliveira J.V."/>
            <person name="Vesth T.C."/>
            <person name="Visser J."/>
            <person name="Yu J.-H."/>
            <person name="Zhou M."/>
            <person name="Andersen M.R."/>
            <person name="Archer D.B."/>
            <person name="Baker S.E."/>
            <person name="Benoit I."/>
            <person name="Brakhage A.A."/>
            <person name="Braus G.H."/>
            <person name="Fischer R."/>
            <person name="Frisvad J.C."/>
            <person name="Goldman G.H."/>
            <person name="Houbraken J."/>
            <person name="Oakley B."/>
            <person name="Pocsi I."/>
            <person name="Scazzocchio C."/>
            <person name="Seiboth B."/>
            <person name="vanKuyk P.A."/>
            <person name="Wortman J."/>
            <person name="Dyer P.S."/>
            <person name="Grigoriev I.V."/>
        </authorList>
    </citation>
    <scope>NUCLEOTIDE SEQUENCE [LARGE SCALE GENOMIC DNA]</scope>
    <source>
        <strain evidence="3">CBS 516.65</strain>
    </source>
</reference>
<name>A0A1L9VTY8_ASPGL</name>
<dbReference type="AlphaFoldDB" id="A0A1L9VTY8"/>
<evidence type="ECO:0000256" key="1">
    <source>
        <dbReference type="SAM" id="Phobius"/>
    </source>
</evidence>
<feature type="transmembrane region" description="Helical" evidence="1">
    <location>
        <begin position="31"/>
        <end position="51"/>
    </location>
</feature>
<keyword evidence="1" id="KW-0472">Membrane</keyword>
<evidence type="ECO:0000313" key="3">
    <source>
        <dbReference type="Proteomes" id="UP000184300"/>
    </source>
</evidence>
<gene>
    <name evidence="2" type="ORF">ASPGLDRAFT_1166616</name>
</gene>
<keyword evidence="1" id="KW-1133">Transmembrane helix</keyword>
<dbReference type="GeneID" id="34456056"/>
<dbReference type="EMBL" id="KV878891">
    <property type="protein sequence ID" value="OJJ87369.1"/>
    <property type="molecule type" value="Genomic_DNA"/>
</dbReference>
<proteinExistence type="predicted"/>
<dbReference type="Proteomes" id="UP000184300">
    <property type="component" value="Unassembled WGS sequence"/>
</dbReference>
<sequence length="130" mass="15072">MTARGVGRLTPGYIHIHIFPHFTSSSSSSSFFMWDISASALSLSCAVFVKYHFNRFVNSMVYIYRGHMGFEFNLMVMYVCMYVYFIHASVSHMGRLAAGHCRWLGMATNFYIYTGYRARELLTRFGRLSR</sequence>
<keyword evidence="3" id="KW-1185">Reference proteome</keyword>
<evidence type="ECO:0000313" key="2">
    <source>
        <dbReference type="EMBL" id="OJJ87369.1"/>
    </source>
</evidence>
<protein>
    <submittedName>
        <fullName evidence="2">Uncharacterized protein</fullName>
    </submittedName>
</protein>
<keyword evidence="1" id="KW-0812">Transmembrane</keyword>
<feature type="transmembrane region" description="Helical" evidence="1">
    <location>
        <begin position="72"/>
        <end position="90"/>
    </location>
</feature>
<accession>A0A1L9VTY8</accession>
<organism evidence="2 3">
    <name type="scientific">Aspergillus glaucus CBS 516.65</name>
    <dbReference type="NCBI Taxonomy" id="1160497"/>
    <lineage>
        <taxon>Eukaryota</taxon>
        <taxon>Fungi</taxon>
        <taxon>Dikarya</taxon>
        <taxon>Ascomycota</taxon>
        <taxon>Pezizomycotina</taxon>
        <taxon>Eurotiomycetes</taxon>
        <taxon>Eurotiomycetidae</taxon>
        <taxon>Eurotiales</taxon>
        <taxon>Aspergillaceae</taxon>
        <taxon>Aspergillus</taxon>
        <taxon>Aspergillus subgen. Aspergillus</taxon>
    </lineage>
</organism>
<dbReference type="VEuPathDB" id="FungiDB:ASPGLDRAFT_1166616"/>